<proteinExistence type="predicted"/>
<organism evidence="1">
    <name type="scientific">Arundo donax</name>
    <name type="common">Giant reed</name>
    <name type="synonym">Donax arundinaceus</name>
    <dbReference type="NCBI Taxonomy" id="35708"/>
    <lineage>
        <taxon>Eukaryota</taxon>
        <taxon>Viridiplantae</taxon>
        <taxon>Streptophyta</taxon>
        <taxon>Embryophyta</taxon>
        <taxon>Tracheophyta</taxon>
        <taxon>Spermatophyta</taxon>
        <taxon>Magnoliopsida</taxon>
        <taxon>Liliopsida</taxon>
        <taxon>Poales</taxon>
        <taxon>Poaceae</taxon>
        <taxon>PACMAD clade</taxon>
        <taxon>Arundinoideae</taxon>
        <taxon>Arundineae</taxon>
        <taxon>Arundo</taxon>
    </lineage>
</organism>
<name>A0A0A9AUZ3_ARUDO</name>
<dbReference type="EMBL" id="GBRH01242944">
    <property type="protein sequence ID" value="JAD54951.1"/>
    <property type="molecule type" value="Transcribed_RNA"/>
</dbReference>
<reference evidence="1" key="1">
    <citation type="submission" date="2014-09" db="EMBL/GenBank/DDBJ databases">
        <authorList>
            <person name="Magalhaes I.L.F."/>
            <person name="Oliveira U."/>
            <person name="Santos F.R."/>
            <person name="Vidigal T.H.D.A."/>
            <person name="Brescovit A.D."/>
            <person name="Santos A.J."/>
        </authorList>
    </citation>
    <scope>NUCLEOTIDE SEQUENCE</scope>
    <source>
        <tissue evidence="1">Shoot tissue taken approximately 20 cm above the soil surface</tissue>
    </source>
</reference>
<evidence type="ECO:0000313" key="1">
    <source>
        <dbReference type="EMBL" id="JAD54951.1"/>
    </source>
</evidence>
<reference evidence="1" key="2">
    <citation type="journal article" date="2015" name="Data Brief">
        <title>Shoot transcriptome of the giant reed, Arundo donax.</title>
        <authorList>
            <person name="Barrero R.A."/>
            <person name="Guerrero F.D."/>
            <person name="Moolhuijzen P."/>
            <person name="Goolsby J.A."/>
            <person name="Tidwell J."/>
            <person name="Bellgard S.E."/>
            <person name="Bellgard M.I."/>
        </authorList>
    </citation>
    <scope>NUCLEOTIDE SEQUENCE</scope>
    <source>
        <tissue evidence="1">Shoot tissue taken approximately 20 cm above the soil surface</tissue>
    </source>
</reference>
<accession>A0A0A9AUZ3</accession>
<protein>
    <submittedName>
        <fullName evidence="1">Uncharacterized protein</fullName>
    </submittedName>
</protein>
<dbReference type="AlphaFoldDB" id="A0A0A9AUZ3"/>
<sequence length="52" mass="5970">MRDACESQSSQQAAHSFILLWKIWKKTYTLTQVAFSNTFGFWLILKGSNNAT</sequence>